<keyword evidence="2" id="KW-1185">Reference proteome</keyword>
<comment type="caution">
    <text evidence="1">The sequence shown here is derived from an EMBL/GenBank/DDBJ whole genome shotgun (WGS) entry which is preliminary data.</text>
</comment>
<dbReference type="Proteomes" id="UP000735302">
    <property type="component" value="Unassembled WGS sequence"/>
</dbReference>
<organism evidence="1 2">
    <name type="scientific">Plakobranchus ocellatus</name>
    <dbReference type="NCBI Taxonomy" id="259542"/>
    <lineage>
        <taxon>Eukaryota</taxon>
        <taxon>Metazoa</taxon>
        <taxon>Spiralia</taxon>
        <taxon>Lophotrochozoa</taxon>
        <taxon>Mollusca</taxon>
        <taxon>Gastropoda</taxon>
        <taxon>Heterobranchia</taxon>
        <taxon>Euthyneura</taxon>
        <taxon>Panpulmonata</taxon>
        <taxon>Sacoglossa</taxon>
        <taxon>Placobranchoidea</taxon>
        <taxon>Plakobranchidae</taxon>
        <taxon>Plakobranchus</taxon>
    </lineage>
</organism>
<evidence type="ECO:0000313" key="1">
    <source>
        <dbReference type="EMBL" id="GFO47275.1"/>
    </source>
</evidence>
<reference evidence="1 2" key="1">
    <citation type="journal article" date="2021" name="Elife">
        <title>Chloroplast acquisition without the gene transfer in kleptoplastic sea slugs, Plakobranchus ocellatus.</title>
        <authorList>
            <person name="Maeda T."/>
            <person name="Takahashi S."/>
            <person name="Yoshida T."/>
            <person name="Shimamura S."/>
            <person name="Takaki Y."/>
            <person name="Nagai Y."/>
            <person name="Toyoda A."/>
            <person name="Suzuki Y."/>
            <person name="Arimoto A."/>
            <person name="Ishii H."/>
            <person name="Satoh N."/>
            <person name="Nishiyama T."/>
            <person name="Hasebe M."/>
            <person name="Maruyama T."/>
            <person name="Minagawa J."/>
            <person name="Obokata J."/>
            <person name="Shigenobu S."/>
        </authorList>
    </citation>
    <scope>NUCLEOTIDE SEQUENCE [LARGE SCALE GENOMIC DNA]</scope>
</reference>
<name>A0AAV4DT01_9GAST</name>
<protein>
    <submittedName>
        <fullName evidence="1">Uncharacterized protein</fullName>
    </submittedName>
</protein>
<accession>A0AAV4DT01</accession>
<evidence type="ECO:0000313" key="2">
    <source>
        <dbReference type="Proteomes" id="UP000735302"/>
    </source>
</evidence>
<sequence>MLILDQGQHQQQQRKIRTSIIVSMLFLEQGQHQQQQRKIETSPRIIVSMLFLEQRQHQQQQRKIGTIIFCFQCYSWRRDNTNSNNVRSGQLSFVSSVTPGEGTTPTATT</sequence>
<proteinExistence type="predicted"/>
<dbReference type="EMBL" id="BLXT01008287">
    <property type="protein sequence ID" value="GFO47275.1"/>
    <property type="molecule type" value="Genomic_DNA"/>
</dbReference>
<gene>
    <name evidence="1" type="ORF">PoB_007378000</name>
</gene>
<dbReference type="AlphaFoldDB" id="A0AAV4DT01"/>